<reference evidence="1" key="1">
    <citation type="submission" date="2014-09" db="EMBL/GenBank/DDBJ databases">
        <authorList>
            <person name="Magalhaes I.L.F."/>
            <person name="Oliveira U."/>
            <person name="Santos F.R."/>
            <person name="Vidigal T.H.D.A."/>
            <person name="Brescovit A.D."/>
            <person name="Santos A.J."/>
        </authorList>
    </citation>
    <scope>NUCLEOTIDE SEQUENCE</scope>
    <source>
        <tissue evidence="1">Shoot tissue taken approximately 20 cm above the soil surface</tissue>
    </source>
</reference>
<reference evidence="1" key="2">
    <citation type="journal article" date="2015" name="Data Brief">
        <title>Shoot transcriptome of the giant reed, Arundo donax.</title>
        <authorList>
            <person name="Barrero R.A."/>
            <person name="Guerrero F.D."/>
            <person name="Moolhuijzen P."/>
            <person name="Goolsby J.A."/>
            <person name="Tidwell J."/>
            <person name="Bellgard S.E."/>
            <person name="Bellgard M.I."/>
        </authorList>
    </citation>
    <scope>NUCLEOTIDE SEQUENCE</scope>
    <source>
        <tissue evidence="1">Shoot tissue taken approximately 20 cm above the soil surface</tissue>
    </source>
</reference>
<protein>
    <submittedName>
        <fullName evidence="1">Uncharacterized protein</fullName>
    </submittedName>
</protein>
<sequence>MDQVAFLEADTRGTLAQPPCRRLQHLEDRSDEVVRGKRLAQCRNACSGHEPVQHLVDQQSEHVQHGGEA</sequence>
<dbReference type="EMBL" id="GBRH01171491">
    <property type="protein sequence ID" value="JAE26405.1"/>
    <property type="molecule type" value="Transcribed_RNA"/>
</dbReference>
<organism evidence="1">
    <name type="scientific">Arundo donax</name>
    <name type="common">Giant reed</name>
    <name type="synonym">Donax arundinaceus</name>
    <dbReference type="NCBI Taxonomy" id="35708"/>
    <lineage>
        <taxon>Eukaryota</taxon>
        <taxon>Viridiplantae</taxon>
        <taxon>Streptophyta</taxon>
        <taxon>Embryophyta</taxon>
        <taxon>Tracheophyta</taxon>
        <taxon>Spermatophyta</taxon>
        <taxon>Magnoliopsida</taxon>
        <taxon>Liliopsida</taxon>
        <taxon>Poales</taxon>
        <taxon>Poaceae</taxon>
        <taxon>PACMAD clade</taxon>
        <taxon>Arundinoideae</taxon>
        <taxon>Arundineae</taxon>
        <taxon>Arundo</taxon>
    </lineage>
</organism>
<name>A0A0A9GMP2_ARUDO</name>
<dbReference type="AlphaFoldDB" id="A0A0A9GMP2"/>
<accession>A0A0A9GMP2</accession>
<proteinExistence type="predicted"/>
<evidence type="ECO:0000313" key="1">
    <source>
        <dbReference type="EMBL" id="JAE26405.1"/>
    </source>
</evidence>